<dbReference type="EMBL" id="JAAATY010000013">
    <property type="protein sequence ID" value="NRN67295.1"/>
    <property type="molecule type" value="Genomic_DNA"/>
</dbReference>
<dbReference type="CDD" id="cd06170">
    <property type="entry name" value="LuxR_C_like"/>
    <property type="match status" value="1"/>
</dbReference>
<keyword evidence="1" id="KW-0547">Nucleotide-binding</keyword>
<dbReference type="InterPro" id="IPR016032">
    <property type="entry name" value="Sig_transdc_resp-reg_C-effctor"/>
</dbReference>
<name>A0ABX2F8J4_9PSEU</name>
<dbReference type="InterPro" id="IPR036388">
    <property type="entry name" value="WH-like_DNA-bd_sf"/>
</dbReference>
<evidence type="ECO:0000256" key="1">
    <source>
        <dbReference type="ARBA" id="ARBA00022741"/>
    </source>
</evidence>
<dbReference type="PRINTS" id="PR00038">
    <property type="entry name" value="HTHLUXR"/>
</dbReference>
<proteinExistence type="predicted"/>
<dbReference type="Proteomes" id="UP000763557">
    <property type="component" value="Unassembled WGS sequence"/>
</dbReference>
<reference evidence="4 5" key="1">
    <citation type="submission" date="2020-01" db="EMBL/GenBank/DDBJ databases">
        <title>Kibdelosporangium persica a novel Actinomycetes from a hot desert in Iran.</title>
        <authorList>
            <person name="Safaei N."/>
            <person name="Zaburannyi N."/>
            <person name="Mueller R."/>
            <person name="Wink J."/>
        </authorList>
    </citation>
    <scope>NUCLEOTIDE SEQUENCE [LARGE SCALE GENOMIC DNA]</scope>
    <source>
        <strain evidence="4 5">4NS15</strain>
    </source>
</reference>
<keyword evidence="2" id="KW-0067">ATP-binding</keyword>
<evidence type="ECO:0000313" key="5">
    <source>
        <dbReference type="Proteomes" id="UP000763557"/>
    </source>
</evidence>
<sequence length="940" mass="101229">MSEADCARPLGVTRQTNNQAVLDRPAQRFLRDAPAGTGKLVERDSVLAELARLLTESACGHGKVAVISGGIAAGKTALLETFEQHAVSARATLLHACGTPTEQTLRFGVVEQFFRGTTGSAVARLVTDLIASPYGSESPDEDSESRIAHSVCAALLDLAGEQPLVISVDDHQFADHASIRVLTYLLHRIGSAPVMLVFGQRTGTSSGLVPEALRHPDSRLFTLPPLSQDGIGRLLADRLDVKAAPRLAPGCHALTGGNPLLLHALIEDCRALGVDGMSEPVAGPAFASAVLSCLHRGGPQLQRTARAIAVLGELATPALLARFLGERLSVVSDTLEALELAGLTAGSQFRYGRARAVILGELTAAERSTLDLRAARLLHADGVAPAEVVGYLLDAGEAEEPWAAGVLRAAGDQILTHAERALALGEVGDAVRYLESASRFCGDGRQRATLTARLARFQWTVSPAAASRHHGPLRAALRQGMLTDGEAMRLVRSLAWHGQPGEAVRALETVTGPPDPAERDLTGRWLARWHPPLFAAAQRNGLTEPLRAKNVRAKTSSTDCDNTAMVDRTEQVLRESRVGDTPPESVLSALRELLAADQPKRAMYWCEDLLRDAERQHATAWCAVLTDLRSAINLRLGELADAERDACDALSLLSVRSWGVAIGSPLSHLVLATTRMGKFDEAERAFTLAIPRAMGHSGYWLEYLVARGHFSLATGRPHAALDDFRTVGDLAASWNLDDPVTLPWRVEMARALAQLGQADRATHLIREQLAMLGSASGWMRGVSLGVLASVADLPQRRAILDAAVDLLQTAQDGYHLAHVITELGRVRHREGRLTRARQLWHRALRLAERCHAHPLRREVLACLGALNTDARPGGPRDVDGSPALSAAERRVAELAVSGRTNREIGQTLHITLSTVEQHLTKVYRKLNIKRRSELPAVLPV</sequence>
<dbReference type="InterPro" id="IPR011990">
    <property type="entry name" value="TPR-like_helical_dom_sf"/>
</dbReference>
<accession>A0ABX2F8J4</accession>
<dbReference type="PANTHER" id="PTHR16305">
    <property type="entry name" value="TESTICULAR SOLUBLE ADENYLYL CYCLASE"/>
    <property type="match status" value="1"/>
</dbReference>
<dbReference type="Pfam" id="PF00196">
    <property type="entry name" value="GerE"/>
    <property type="match status" value="1"/>
</dbReference>
<protein>
    <submittedName>
        <fullName evidence="4">Helix-turn-helix transcriptional regulator</fullName>
    </submittedName>
</protein>
<evidence type="ECO:0000313" key="4">
    <source>
        <dbReference type="EMBL" id="NRN67295.1"/>
    </source>
</evidence>
<dbReference type="PROSITE" id="PS50043">
    <property type="entry name" value="HTH_LUXR_2"/>
    <property type="match status" value="1"/>
</dbReference>
<dbReference type="InterPro" id="IPR041664">
    <property type="entry name" value="AAA_16"/>
</dbReference>
<dbReference type="Gene3D" id="1.25.40.10">
    <property type="entry name" value="Tetratricopeptide repeat domain"/>
    <property type="match status" value="1"/>
</dbReference>
<dbReference type="RefSeq" id="WP_173134809.1">
    <property type="nucleotide sequence ID" value="NZ_CBCSGW010000012.1"/>
</dbReference>
<dbReference type="PANTHER" id="PTHR16305:SF35">
    <property type="entry name" value="TRANSCRIPTIONAL ACTIVATOR DOMAIN"/>
    <property type="match status" value="1"/>
</dbReference>
<dbReference type="Pfam" id="PF13191">
    <property type="entry name" value="AAA_16"/>
    <property type="match status" value="1"/>
</dbReference>
<dbReference type="Gene3D" id="1.10.10.10">
    <property type="entry name" value="Winged helix-like DNA-binding domain superfamily/Winged helix DNA-binding domain"/>
    <property type="match status" value="1"/>
</dbReference>
<keyword evidence="5" id="KW-1185">Reference proteome</keyword>
<dbReference type="SUPFAM" id="SSF46894">
    <property type="entry name" value="C-terminal effector domain of the bipartite response regulators"/>
    <property type="match status" value="1"/>
</dbReference>
<organism evidence="4 5">
    <name type="scientific">Kibdelosporangium persicum</name>
    <dbReference type="NCBI Taxonomy" id="2698649"/>
    <lineage>
        <taxon>Bacteria</taxon>
        <taxon>Bacillati</taxon>
        <taxon>Actinomycetota</taxon>
        <taxon>Actinomycetes</taxon>
        <taxon>Pseudonocardiales</taxon>
        <taxon>Pseudonocardiaceae</taxon>
        <taxon>Kibdelosporangium</taxon>
    </lineage>
</organism>
<feature type="domain" description="HTH luxR-type" evidence="3">
    <location>
        <begin position="877"/>
        <end position="940"/>
    </location>
</feature>
<dbReference type="SUPFAM" id="SSF48452">
    <property type="entry name" value="TPR-like"/>
    <property type="match status" value="1"/>
</dbReference>
<gene>
    <name evidence="4" type="ORF">GC106_45280</name>
</gene>
<evidence type="ECO:0000256" key="2">
    <source>
        <dbReference type="ARBA" id="ARBA00022840"/>
    </source>
</evidence>
<dbReference type="SMART" id="SM00421">
    <property type="entry name" value="HTH_LUXR"/>
    <property type="match status" value="1"/>
</dbReference>
<comment type="caution">
    <text evidence="4">The sequence shown here is derived from an EMBL/GenBank/DDBJ whole genome shotgun (WGS) entry which is preliminary data.</text>
</comment>
<dbReference type="InterPro" id="IPR000792">
    <property type="entry name" value="Tscrpt_reg_LuxR_C"/>
</dbReference>
<evidence type="ECO:0000259" key="3">
    <source>
        <dbReference type="PROSITE" id="PS50043"/>
    </source>
</evidence>